<dbReference type="Pfam" id="PF03466">
    <property type="entry name" value="LysR_substrate"/>
    <property type="match status" value="1"/>
</dbReference>
<dbReference type="InterPro" id="IPR036388">
    <property type="entry name" value="WH-like_DNA-bd_sf"/>
</dbReference>
<dbReference type="Pfam" id="PF00126">
    <property type="entry name" value="HTH_1"/>
    <property type="match status" value="1"/>
</dbReference>
<sequence>MAKNLFQNLDLNLLHVFFILYQERNMRLTANRLFVTQPAISKSLQKLRHHFDEELFVKISTGLEPTSFADKLYKSASPIYQNLEIAINSANVFSPEALDDTLNIALSSFLLNSIGSKLYGIIHAAAPNCKVHMYKWSNDTLASIQQDQIHLGINYQVSQLPGEISETVIAQDTFKCYVRNGHPCKKNIITIPEAAEFDFATIIAADWNATRTFAQQVFEKYNLDYSIKFRSELPSAVIEAVSKTDMIVPLSGFLDMSLYPQLRAIKFKNKEKWLQQDIATYIHYKNRSSPLMNWLSHLIAQVFDESSQKSPAQ</sequence>
<dbReference type="InterPro" id="IPR005119">
    <property type="entry name" value="LysR_subst-bd"/>
</dbReference>
<dbReference type="EMBL" id="CP020472">
    <property type="protein sequence ID" value="ARD20604.1"/>
    <property type="molecule type" value="Genomic_DNA"/>
</dbReference>
<evidence type="ECO:0000256" key="3">
    <source>
        <dbReference type="ARBA" id="ARBA00023125"/>
    </source>
</evidence>
<dbReference type="SUPFAM" id="SSF46785">
    <property type="entry name" value="Winged helix' DNA-binding domain"/>
    <property type="match status" value="1"/>
</dbReference>
<dbReference type="Gene3D" id="1.10.10.10">
    <property type="entry name" value="Winged helix-like DNA-binding domain superfamily/Winged helix DNA-binding domain"/>
    <property type="match status" value="1"/>
</dbReference>
<reference evidence="6 7" key="1">
    <citation type="submission" date="2017-03" db="EMBL/GenBank/DDBJ databases">
        <title>Genome sequencing of Shewanella japonica KCTC 22435.</title>
        <authorList>
            <person name="Kim K.M."/>
        </authorList>
    </citation>
    <scope>NUCLEOTIDE SEQUENCE [LARGE SCALE GENOMIC DNA]</scope>
    <source>
        <strain evidence="6 7">KCTC 22435</strain>
    </source>
</reference>
<keyword evidence="3" id="KW-0238">DNA-binding</keyword>
<keyword evidence="2" id="KW-0805">Transcription regulation</keyword>
<dbReference type="PROSITE" id="PS50931">
    <property type="entry name" value="HTH_LYSR"/>
    <property type="match status" value="1"/>
</dbReference>
<dbReference type="InterPro" id="IPR050389">
    <property type="entry name" value="LysR-type_TF"/>
</dbReference>
<accession>A0ABM6JG33</accession>
<dbReference type="PANTHER" id="PTHR30118">
    <property type="entry name" value="HTH-TYPE TRANSCRIPTIONAL REGULATOR LEUO-RELATED"/>
    <property type="match status" value="1"/>
</dbReference>
<evidence type="ECO:0000313" key="7">
    <source>
        <dbReference type="Proteomes" id="UP000191820"/>
    </source>
</evidence>
<evidence type="ECO:0000313" key="6">
    <source>
        <dbReference type="EMBL" id="ARD20604.1"/>
    </source>
</evidence>
<evidence type="ECO:0000259" key="5">
    <source>
        <dbReference type="PROSITE" id="PS50931"/>
    </source>
</evidence>
<keyword evidence="7" id="KW-1185">Reference proteome</keyword>
<dbReference type="PANTHER" id="PTHR30118:SF15">
    <property type="entry name" value="TRANSCRIPTIONAL REGULATORY PROTEIN"/>
    <property type="match status" value="1"/>
</dbReference>
<feature type="domain" description="HTH lysR-type" evidence="5">
    <location>
        <begin position="9"/>
        <end position="66"/>
    </location>
</feature>
<dbReference type="Proteomes" id="UP000191820">
    <property type="component" value="Chromosome"/>
</dbReference>
<evidence type="ECO:0000256" key="2">
    <source>
        <dbReference type="ARBA" id="ARBA00023015"/>
    </source>
</evidence>
<name>A0ABM6JG33_9GAMM</name>
<dbReference type="SUPFAM" id="SSF53850">
    <property type="entry name" value="Periplasmic binding protein-like II"/>
    <property type="match status" value="1"/>
</dbReference>
<organism evidence="6 7">
    <name type="scientific">Shewanella japonica</name>
    <dbReference type="NCBI Taxonomy" id="93973"/>
    <lineage>
        <taxon>Bacteria</taxon>
        <taxon>Pseudomonadati</taxon>
        <taxon>Pseudomonadota</taxon>
        <taxon>Gammaproteobacteria</taxon>
        <taxon>Alteromonadales</taxon>
        <taxon>Shewanellaceae</taxon>
        <taxon>Shewanella</taxon>
    </lineage>
</organism>
<dbReference type="InterPro" id="IPR000847">
    <property type="entry name" value="LysR_HTH_N"/>
</dbReference>
<protein>
    <submittedName>
        <fullName evidence="6">LysR family transcriptional regulator</fullName>
    </submittedName>
</protein>
<evidence type="ECO:0000256" key="4">
    <source>
        <dbReference type="ARBA" id="ARBA00023163"/>
    </source>
</evidence>
<keyword evidence="4" id="KW-0804">Transcription</keyword>
<dbReference type="Gene3D" id="3.40.190.10">
    <property type="entry name" value="Periplasmic binding protein-like II"/>
    <property type="match status" value="2"/>
</dbReference>
<dbReference type="InterPro" id="IPR036390">
    <property type="entry name" value="WH_DNA-bd_sf"/>
</dbReference>
<evidence type="ECO:0000256" key="1">
    <source>
        <dbReference type="ARBA" id="ARBA00009437"/>
    </source>
</evidence>
<comment type="similarity">
    <text evidence="1">Belongs to the LysR transcriptional regulatory family.</text>
</comment>
<gene>
    <name evidence="6" type="ORF">SJ2017_0256</name>
</gene>
<proteinExistence type="inferred from homology"/>
<dbReference type="RefSeq" id="WP_167692875.1">
    <property type="nucleotide sequence ID" value="NZ_CP020472.1"/>
</dbReference>